<keyword evidence="3" id="KW-1185">Reference proteome</keyword>
<evidence type="ECO:0008006" key="4">
    <source>
        <dbReference type="Google" id="ProtNLM"/>
    </source>
</evidence>
<reference evidence="3" key="1">
    <citation type="submission" date="2016-11" db="EMBL/GenBank/DDBJ databases">
        <authorList>
            <person name="Varghese N."/>
            <person name="Submissions S."/>
        </authorList>
    </citation>
    <scope>NUCLEOTIDE SEQUENCE [LARGE SCALE GENOMIC DNA]</scope>
    <source>
        <strain evidence="3">DSM 9756</strain>
    </source>
</reference>
<feature type="region of interest" description="Disordered" evidence="1">
    <location>
        <begin position="188"/>
        <end position="211"/>
    </location>
</feature>
<dbReference type="OrthoDB" id="9789109at2"/>
<dbReference type="AlphaFoldDB" id="A0A1M4Y9I3"/>
<sequence>MKELYTIGHSNHPVETFIELLRRHRVTAVADVRSSPYSQYNPQYNRENLKPVLAQAGIAYVYLGKELGPRSDDPACYENGRVSYEKLARTDLFRSGLDRLRKGAETHRIALLCAEKDPIVCHRMILICRALRSEPVTIRHILEDGSLETLQAAEKRLMVQLKMRQMTLFDRNVDDLILRAYRKQAERIAYRPDEPDREDPEDGIPEIEHQP</sequence>
<name>A0A1M4Y9I3_9BACT</name>
<protein>
    <recommendedName>
        <fullName evidence="4">DUF488 domain-containing protein</fullName>
    </recommendedName>
</protein>
<dbReference type="InterPro" id="IPR007438">
    <property type="entry name" value="DUF488"/>
</dbReference>
<dbReference type="PANTHER" id="PTHR39337:SF1">
    <property type="entry name" value="BLR5642 PROTEIN"/>
    <property type="match status" value="1"/>
</dbReference>
<dbReference type="STRING" id="1121391.SAMN02745206_01198"/>
<feature type="compositionally biased region" description="Acidic residues" evidence="1">
    <location>
        <begin position="195"/>
        <end position="205"/>
    </location>
</feature>
<proteinExistence type="predicted"/>
<evidence type="ECO:0000313" key="2">
    <source>
        <dbReference type="EMBL" id="SHF02279.1"/>
    </source>
</evidence>
<dbReference type="Pfam" id="PF04343">
    <property type="entry name" value="DUF488"/>
    <property type="match status" value="1"/>
</dbReference>
<gene>
    <name evidence="2" type="ORF">SAMN02745206_01198</name>
</gene>
<evidence type="ECO:0000313" key="3">
    <source>
        <dbReference type="Proteomes" id="UP000184076"/>
    </source>
</evidence>
<dbReference type="PANTHER" id="PTHR39337">
    <property type="entry name" value="BLR5642 PROTEIN"/>
    <property type="match status" value="1"/>
</dbReference>
<dbReference type="RefSeq" id="WP_073037929.1">
    <property type="nucleotide sequence ID" value="NZ_FQVB01000010.1"/>
</dbReference>
<dbReference type="Proteomes" id="UP000184076">
    <property type="component" value="Unassembled WGS sequence"/>
</dbReference>
<accession>A0A1M4Y9I3</accession>
<dbReference type="EMBL" id="FQVB01000010">
    <property type="protein sequence ID" value="SHF02279.1"/>
    <property type="molecule type" value="Genomic_DNA"/>
</dbReference>
<evidence type="ECO:0000256" key="1">
    <source>
        <dbReference type="SAM" id="MobiDB-lite"/>
    </source>
</evidence>
<organism evidence="2 3">
    <name type="scientific">Desulfacinum infernum DSM 9756</name>
    <dbReference type="NCBI Taxonomy" id="1121391"/>
    <lineage>
        <taxon>Bacteria</taxon>
        <taxon>Pseudomonadati</taxon>
        <taxon>Thermodesulfobacteriota</taxon>
        <taxon>Syntrophobacteria</taxon>
        <taxon>Syntrophobacterales</taxon>
        <taxon>Syntrophobacteraceae</taxon>
        <taxon>Desulfacinum</taxon>
    </lineage>
</organism>